<reference evidence="2" key="1">
    <citation type="submission" date="2022-03" db="EMBL/GenBank/DDBJ databases">
        <authorList>
            <person name="Sayadi A."/>
        </authorList>
    </citation>
    <scope>NUCLEOTIDE SEQUENCE</scope>
</reference>
<evidence type="ECO:0000313" key="6">
    <source>
        <dbReference type="EMBL" id="CAH2018132.1"/>
    </source>
</evidence>
<organism evidence="2 8">
    <name type="scientific">Acanthoscelides obtectus</name>
    <name type="common">Bean weevil</name>
    <name type="synonym">Bruchus obtectus</name>
    <dbReference type="NCBI Taxonomy" id="200917"/>
    <lineage>
        <taxon>Eukaryota</taxon>
        <taxon>Metazoa</taxon>
        <taxon>Ecdysozoa</taxon>
        <taxon>Arthropoda</taxon>
        <taxon>Hexapoda</taxon>
        <taxon>Insecta</taxon>
        <taxon>Pterygota</taxon>
        <taxon>Neoptera</taxon>
        <taxon>Endopterygota</taxon>
        <taxon>Coleoptera</taxon>
        <taxon>Polyphaga</taxon>
        <taxon>Cucujiformia</taxon>
        <taxon>Chrysomeloidea</taxon>
        <taxon>Chrysomelidae</taxon>
        <taxon>Bruchinae</taxon>
        <taxon>Bruchini</taxon>
        <taxon>Acanthoscelides</taxon>
    </lineage>
</organism>
<name>A0A9P0MNJ1_ACAOB</name>
<evidence type="ECO:0000259" key="1">
    <source>
        <dbReference type="Pfam" id="PF13358"/>
    </source>
</evidence>
<evidence type="ECO:0000313" key="7">
    <source>
        <dbReference type="EMBL" id="CAH2019487.1"/>
    </source>
</evidence>
<dbReference type="OrthoDB" id="10002463at2759"/>
<dbReference type="EMBL" id="CAKOFQ010010296">
    <property type="protein sequence ID" value="CAH2019487.1"/>
    <property type="molecule type" value="Genomic_DNA"/>
</dbReference>
<dbReference type="Proteomes" id="UP001152888">
    <property type="component" value="Unassembled WGS sequence"/>
</dbReference>
<dbReference type="EMBL" id="CAKOFQ010008860">
    <property type="protein sequence ID" value="CAH2016288.1"/>
    <property type="molecule type" value="Genomic_DNA"/>
</dbReference>
<evidence type="ECO:0000313" key="5">
    <source>
        <dbReference type="EMBL" id="CAH2016888.1"/>
    </source>
</evidence>
<dbReference type="AlphaFoldDB" id="A0A9P0MNJ1"/>
<evidence type="ECO:0000313" key="2">
    <source>
        <dbReference type="EMBL" id="CAH2016096.1"/>
    </source>
</evidence>
<dbReference type="EMBL" id="CAKOFQ010009040">
    <property type="protein sequence ID" value="CAH2016888.1"/>
    <property type="molecule type" value="Genomic_DNA"/>
</dbReference>
<proteinExistence type="predicted"/>
<evidence type="ECO:0000313" key="3">
    <source>
        <dbReference type="EMBL" id="CAH2016288.1"/>
    </source>
</evidence>
<dbReference type="GO" id="GO:0003676">
    <property type="term" value="F:nucleic acid binding"/>
    <property type="evidence" value="ECO:0007669"/>
    <property type="project" value="InterPro"/>
</dbReference>
<keyword evidence="8" id="KW-1185">Reference proteome</keyword>
<feature type="domain" description="Tc1-like transposase DDE" evidence="1">
    <location>
        <begin position="17"/>
        <end position="73"/>
    </location>
</feature>
<dbReference type="Pfam" id="PF13358">
    <property type="entry name" value="DDE_3"/>
    <property type="match status" value="1"/>
</dbReference>
<gene>
    <name evidence="2" type="ORF">ACAOBT_LOCUS35141</name>
    <name evidence="3" type="ORF">ACAOBT_LOCUS35268</name>
    <name evidence="4" type="ORF">ACAOBT_LOCUS35474</name>
    <name evidence="5" type="ORF">ACAOBT_LOCUS35664</name>
    <name evidence="6" type="ORF">ACAOBT_LOCUS36447</name>
    <name evidence="7" type="ORF">ACAOBT_LOCUS37187</name>
</gene>
<evidence type="ECO:0000313" key="4">
    <source>
        <dbReference type="EMBL" id="CAH2016586.1"/>
    </source>
</evidence>
<dbReference type="InterPro" id="IPR036397">
    <property type="entry name" value="RNaseH_sf"/>
</dbReference>
<dbReference type="EMBL" id="CAKOFQ010009623">
    <property type="protein sequence ID" value="CAH2018132.1"/>
    <property type="molecule type" value="Genomic_DNA"/>
</dbReference>
<dbReference type="Gene3D" id="3.30.420.10">
    <property type="entry name" value="Ribonuclease H-like superfamily/Ribonuclease H"/>
    <property type="match status" value="1"/>
</dbReference>
<dbReference type="EMBL" id="CAKOFQ010008953">
    <property type="protein sequence ID" value="CAH2016586.1"/>
    <property type="molecule type" value="Genomic_DNA"/>
</dbReference>
<evidence type="ECO:0000313" key="8">
    <source>
        <dbReference type="Proteomes" id="UP001152888"/>
    </source>
</evidence>
<comment type="caution">
    <text evidence="2">The sequence shown here is derived from an EMBL/GenBank/DDBJ whole genome shotgun (WGS) entry which is preliminary data.</text>
</comment>
<accession>A0A9P0MNJ1</accession>
<dbReference type="EMBL" id="CAKOFQ010008812">
    <property type="protein sequence ID" value="CAH2016096.1"/>
    <property type="molecule type" value="Genomic_DNA"/>
</dbReference>
<dbReference type="InterPro" id="IPR038717">
    <property type="entry name" value="Tc1-like_DDE_dom"/>
</dbReference>
<protein>
    <recommendedName>
        <fullName evidence="1">Tc1-like transposase DDE domain-containing protein</fullName>
    </recommendedName>
</protein>
<sequence>MLYAEWEMPLKFTFQHDNDTKHTAKLVKEWFGANKIQVLKWPLQSPDLNPTENLWEIIEKQIRTKIISNRAQLFKEIDNAWKLMDPAIISNLIGSMPNIHMSKSN</sequence>